<sequence length="292" mass="32716">MYQIVTDSCCDLPYTTLKEEEIDFVSMEIILNDDVFLDDAGETFDIEEFYNQLKNGALPSTSQVNVSKYVDFFTPYVKENIPVLYVCFSSGLSGSYQSALLAVEMIKEDYQDAEIHVFDTLAASCGQGLMVLDAVQNKRDGLSLEENISWLEQEKMNYQHWCTVDDLNHLYHGGRITKGAAAVGELLKVKPIIKINEEGKLVVHQKVRTRKKALRYIADKVIKCLETLEDPSEQTVIITNVADVKAAETVKSIILEKVQPKDILIYNLGPTISSHTGYGTVVAFVRGNEGTR</sequence>
<gene>
    <name evidence="3" type="ORF">H9808_00580</name>
</gene>
<dbReference type="InterPro" id="IPR050270">
    <property type="entry name" value="DegV_domain_contain"/>
</dbReference>
<evidence type="ECO:0000256" key="2">
    <source>
        <dbReference type="ARBA" id="ARBA00023121"/>
    </source>
</evidence>
<dbReference type="PANTHER" id="PTHR33434:SF3">
    <property type="entry name" value="DEGV DOMAIN-CONTAINING PROTEIN YITS"/>
    <property type="match status" value="1"/>
</dbReference>
<comment type="function">
    <text evidence="1">May bind long-chain fatty acids, such as palmitate, and may play a role in lipid transport or fatty acid metabolism.</text>
</comment>
<accession>A0A9D2FZI3</accession>
<dbReference type="PANTHER" id="PTHR33434">
    <property type="entry name" value="DEGV DOMAIN-CONTAINING PROTEIN DR_1986-RELATED"/>
    <property type="match status" value="1"/>
</dbReference>
<evidence type="ECO:0000313" key="4">
    <source>
        <dbReference type="Proteomes" id="UP000824106"/>
    </source>
</evidence>
<dbReference type="InterPro" id="IPR003797">
    <property type="entry name" value="DegV"/>
</dbReference>
<comment type="caution">
    <text evidence="3">The sequence shown here is derived from an EMBL/GenBank/DDBJ whole genome shotgun (WGS) entry which is preliminary data.</text>
</comment>
<dbReference type="NCBIfam" id="TIGR00762">
    <property type="entry name" value="DegV"/>
    <property type="match status" value="1"/>
</dbReference>
<proteinExistence type="predicted"/>
<dbReference type="Gene3D" id="2.20.28.50">
    <property type="entry name" value="degv family protein"/>
    <property type="match status" value="1"/>
</dbReference>
<evidence type="ECO:0000313" key="3">
    <source>
        <dbReference type="EMBL" id="HIZ70264.1"/>
    </source>
</evidence>
<evidence type="ECO:0000256" key="1">
    <source>
        <dbReference type="ARBA" id="ARBA00003238"/>
    </source>
</evidence>
<organism evidence="3 4">
    <name type="scientific">Candidatus Atopostipes pullistercoris</name>
    <dbReference type="NCBI Taxonomy" id="2838467"/>
    <lineage>
        <taxon>Bacteria</taxon>
        <taxon>Bacillati</taxon>
        <taxon>Bacillota</taxon>
        <taxon>Bacilli</taxon>
        <taxon>Lactobacillales</taxon>
        <taxon>Carnobacteriaceae</taxon>
        <taxon>Atopostipes</taxon>
    </lineage>
</organism>
<dbReference type="GO" id="GO:0008289">
    <property type="term" value="F:lipid binding"/>
    <property type="evidence" value="ECO:0007669"/>
    <property type="project" value="UniProtKB-KW"/>
</dbReference>
<dbReference type="Gene3D" id="3.30.1180.10">
    <property type="match status" value="1"/>
</dbReference>
<keyword evidence="2" id="KW-0446">Lipid-binding</keyword>
<dbReference type="PROSITE" id="PS51482">
    <property type="entry name" value="DEGV"/>
    <property type="match status" value="1"/>
</dbReference>
<dbReference type="EMBL" id="DXAZ01000007">
    <property type="protein sequence ID" value="HIZ70264.1"/>
    <property type="molecule type" value="Genomic_DNA"/>
</dbReference>
<dbReference type="SUPFAM" id="SSF82549">
    <property type="entry name" value="DAK1/DegV-like"/>
    <property type="match status" value="1"/>
</dbReference>
<reference evidence="3" key="1">
    <citation type="journal article" date="2021" name="PeerJ">
        <title>Extensive microbial diversity within the chicken gut microbiome revealed by metagenomics and culture.</title>
        <authorList>
            <person name="Gilroy R."/>
            <person name="Ravi A."/>
            <person name="Getino M."/>
            <person name="Pursley I."/>
            <person name="Horton D.L."/>
            <person name="Alikhan N.F."/>
            <person name="Baker D."/>
            <person name="Gharbi K."/>
            <person name="Hall N."/>
            <person name="Watson M."/>
            <person name="Adriaenssens E.M."/>
            <person name="Foster-Nyarko E."/>
            <person name="Jarju S."/>
            <person name="Secka A."/>
            <person name="Antonio M."/>
            <person name="Oren A."/>
            <person name="Chaudhuri R.R."/>
            <person name="La Ragione R."/>
            <person name="Hildebrand F."/>
            <person name="Pallen M.J."/>
        </authorList>
    </citation>
    <scope>NUCLEOTIDE SEQUENCE</scope>
    <source>
        <strain evidence="3">CHK169-4300</strain>
    </source>
</reference>
<reference evidence="3" key="2">
    <citation type="submission" date="2021-04" db="EMBL/GenBank/DDBJ databases">
        <authorList>
            <person name="Gilroy R."/>
        </authorList>
    </citation>
    <scope>NUCLEOTIDE SEQUENCE</scope>
    <source>
        <strain evidence="3">CHK169-4300</strain>
    </source>
</reference>
<dbReference type="Gene3D" id="3.40.50.10440">
    <property type="entry name" value="Dihydroxyacetone kinase, domain 1"/>
    <property type="match status" value="1"/>
</dbReference>
<dbReference type="Proteomes" id="UP000824106">
    <property type="component" value="Unassembled WGS sequence"/>
</dbReference>
<dbReference type="InterPro" id="IPR043168">
    <property type="entry name" value="DegV_C"/>
</dbReference>
<name>A0A9D2FZI3_9LACT</name>
<dbReference type="Pfam" id="PF02645">
    <property type="entry name" value="DegV"/>
    <property type="match status" value="1"/>
</dbReference>
<dbReference type="AlphaFoldDB" id="A0A9D2FZI3"/>
<protein>
    <submittedName>
        <fullName evidence="3">DegV family protein</fullName>
    </submittedName>
</protein>